<dbReference type="GO" id="GO:0005737">
    <property type="term" value="C:cytoplasm"/>
    <property type="evidence" value="ECO:0007669"/>
    <property type="project" value="TreeGrafter"/>
</dbReference>
<dbReference type="OrthoDB" id="416786at2759"/>
<sequence length="607" mass="66630">MSFPLSHLSSNDQALFRQFGFGPARVVHTPIVHHAFRKHAREQPEVIAVEHASINESITYQKLDSQSNRLARRLRKQNIRPGSRVCILARRSISFVVGILAIMKSGAQYVPLDAMTITDETLMFVLEDSNPSMILVMSDYLDRVSHSAAPVLCLESSILEDELAHADSSEVEDLSSPSDGVYCIYTSGTTGKPKGVDVKHEGVTNVISGPPANVGMRRGLRVAQLLNIAFDMGAWEILGSLYNGCTLCLRGNSFNDWVAVLKTVHIVISTPSILMRHNPEDYPNLQHVIVGGEPCPQSLADEWAAHTSFNNCCGPTEISICNTVQPHTVGYPLSIGKPIPNTNVYILSCDDSAEALPIGHVGCMWVGGLGTNTRYLNLPEKSAERWRKDPFIEEDRLMFNTGDLGRWRLEDGQLDHLGRVDDQVKVKGFRVELDGISAAMQTCKEVSRTAVLLIDSELWGFVTPSTVDTASVRDTVAKVQPYYAVPSRFLALHDFPFTRNGKVDKRALRAMVLSNILPQDVPPLDSSGSSSPTSSDSEGIITPPSSRSSTLPLANLRQDPLLWEDNRLGNEEKPSGFPGNDLSPALQHAKHSTLVGLGLDRRSIPRQ</sequence>
<accession>A0A0D0BVR9</accession>
<dbReference type="GO" id="GO:0043041">
    <property type="term" value="P:amino acid activation for nonribosomal peptide biosynthetic process"/>
    <property type="evidence" value="ECO:0007669"/>
    <property type="project" value="TreeGrafter"/>
</dbReference>
<gene>
    <name evidence="7" type="ORF">GYMLUDRAFT_74094</name>
</gene>
<evidence type="ECO:0000256" key="2">
    <source>
        <dbReference type="ARBA" id="ARBA00022553"/>
    </source>
</evidence>
<dbReference type="PANTHER" id="PTHR45527">
    <property type="entry name" value="NONRIBOSOMAL PEPTIDE SYNTHETASE"/>
    <property type="match status" value="1"/>
</dbReference>
<evidence type="ECO:0000256" key="4">
    <source>
        <dbReference type="ARBA" id="ARBA00029454"/>
    </source>
</evidence>
<protein>
    <recommendedName>
        <fullName evidence="6">AMP-dependent synthetase/ligase domain-containing protein</fullName>
    </recommendedName>
</protein>
<dbReference type="HOGENOM" id="CLU_000022_2_12_1"/>
<evidence type="ECO:0000256" key="3">
    <source>
        <dbReference type="ARBA" id="ARBA00022598"/>
    </source>
</evidence>
<dbReference type="SUPFAM" id="SSF56801">
    <property type="entry name" value="Acetyl-CoA synthetase-like"/>
    <property type="match status" value="1"/>
</dbReference>
<keyword evidence="2" id="KW-0597">Phosphoprotein</keyword>
<feature type="compositionally biased region" description="Basic and acidic residues" evidence="5">
    <location>
        <begin position="564"/>
        <end position="574"/>
    </location>
</feature>
<dbReference type="GO" id="GO:0044550">
    <property type="term" value="P:secondary metabolite biosynthetic process"/>
    <property type="evidence" value="ECO:0007669"/>
    <property type="project" value="TreeGrafter"/>
</dbReference>
<dbReference type="GO" id="GO:0016874">
    <property type="term" value="F:ligase activity"/>
    <property type="evidence" value="ECO:0007669"/>
    <property type="project" value="UniProtKB-KW"/>
</dbReference>
<comment type="similarity">
    <text evidence="4">Belongs to the NRP synthetase family.</text>
</comment>
<keyword evidence="8" id="KW-1185">Reference proteome</keyword>
<dbReference type="GO" id="GO:0031177">
    <property type="term" value="F:phosphopantetheine binding"/>
    <property type="evidence" value="ECO:0007669"/>
    <property type="project" value="TreeGrafter"/>
</dbReference>
<dbReference type="Gene3D" id="3.40.50.12780">
    <property type="entry name" value="N-terminal domain of ligase-like"/>
    <property type="match status" value="1"/>
</dbReference>
<proteinExistence type="inferred from homology"/>
<evidence type="ECO:0000256" key="5">
    <source>
        <dbReference type="SAM" id="MobiDB-lite"/>
    </source>
</evidence>
<feature type="region of interest" description="Disordered" evidence="5">
    <location>
        <begin position="521"/>
        <end position="607"/>
    </location>
</feature>
<evidence type="ECO:0000313" key="8">
    <source>
        <dbReference type="Proteomes" id="UP000053593"/>
    </source>
</evidence>
<dbReference type="Gene3D" id="3.30.300.30">
    <property type="match status" value="1"/>
</dbReference>
<feature type="domain" description="AMP-dependent synthetase/ligase" evidence="6">
    <location>
        <begin position="36"/>
        <end position="375"/>
    </location>
</feature>
<evidence type="ECO:0000259" key="6">
    <source>
        <dbReference type="Pfam" id="PF00501"/>
    </source>
</evidence>
<evidence type="ECO:0000256" key="1">
    <source>
        <dbReference type="ARBA" id="ARBA00022450"/>
    </source>
</evidence>
<dbReference type="AlphaFoldDB" id="A0A0D0BVR9"/>
<reference evidence="7 8" key="1">
    <citation type="submission" date="2014-04" db="EMBL/GenBank/DDBJ databases">
        <title>Evolutionary Origins and Diversification of the Mycorrhizal Mutualists.</title>
        <authorList>
            <consortium name="DOE Joint Genome Institute"/>
            <consortium name="Mycorrhizal Genomics Consortium"/>
            <person name="Kohler A."/>
            <person name="Kuo A."/>
            <person name="Nagy L.G."/>
            <person name="Floudas D."/>
            <person name="Copeland A."/>
            <person name="Barry K.W."/>
            <person name="Cichocki N."/>
            <person name="Veneault-Fourrey C."/>
            <person name="LaButti K."/>
            <person name="Lindquist E.A."/>
            <person name="Lipzen A."/>
            <person name="Lundell T."/>
            <person name="Morin E."/>
            <person name="Murat C."/>
            <person name="Riley R."/>
            <person name="Ohm R."/>
            <person name="Sun H."/>
            <person name="Tunlid A."/>
            <person name="Henrissat B."/>
            <person name="Grigoriev I.V."/>
            <person name="Hibbett D.S."/>
            <person name="Martin F."/>
        </authorList>
    </citation>
    <scope>NUCLEOTIDE SEQUENCE [LARGE SCALE GENOMIC DNA]</scope>
    <source>
        <strain evidence="7 8">FD-317 M1</strain>
    </source>
</reference>
<dbReference type="InterPro" id="IPR042099">
    <property type="entry name" value="ANL_N_sf"/>
</dbReference>
<dbReference type="Pfam" id="PF00501">
    <property type="entry name" value="AMP-binding"/>
    <property type="match status" value="1"/>
</dbReference>
<keyword evidence="1" id="KW-0596">Phosphopantetheine</keyword>
<dbReference type="InterPro" id="IPR000873">
    <property type="entry name" value="AMP-dep_synth/lig_dom"/>
</dbReference>
<evidence type="ECO:0000313" key="7">
    <source>
        <dbReference type="EMBL" id="KIK59646.1"/>
    </source>
</evidence>
<dbReference type="Proteomes" id="UP000053593">
    <property type="component" value="Unassembled WGS sequence"/>
</dbReference>
<dbReference type="PANTHER" id="PTHR45527:SF11">
    <property type="entry name" value="NONRIBOSOMAL PEPTIDE SYNTHETASE 5"/>
    <property type="match status" value="1"/>
</dbReference>
<feature type="compositionally biased region" description="Low complexity" evidence="5">
    <location>
        <begin position="522"/>
        <end position="553"/>
    </location>
</feature>
<organism evidence="7 8">
    <name type="scientific">Collybiopsis luxurians FD-317 M1</name>
    <dbReference type="NCBI Taxonomy" id="944289"/>
    <lineage>
        <taxon>Eukaryota</taxon>
        <taxon>Fungi</taxon>
        <taxon>Dikarya</taxon>
        <taxon>Basidiomycota</taxon>
        <taxon>Agaricomycotina</taxon>
        <taxon>Agaricomycetes</taxon>
        <taxon>Agaricomycetidae</taxon>
        <taxon>Agaricales</taxon>
        <taxon>Marasmiineae</taxon>
        <taxon>Omphalotaceae</taxon>
        <taxon>Collybiopsis</taxon>
        <taxon>Collybiopsis luxurians</taxon>
    </lineage>
</organism>
<dbReference type="EMBL" id="KN834778">
    <property type="protein sequence ID" value="KIK59646.1"/>
    <property type="molecule type" value="Genomic_DNA"/>
</dbReference>
<name>A0A0D0BVR9_9AGAR</name>
<keyword evidence="3" id="KW-0436">Ligase</keyword>
<dbReference type="InterPro" id="IPR045851">
    <property type="entry name" value="AMP-bd_C_sf"/>
</dbReference>